<dbReference type="RefSeq" id="XP_023932536.1">
    <property type="nucleotide sequence ID" value="XM_024076768.1"/>
</dbReference>
<name>A0A2R2MQM0_LINAN</name>
<feature type="compositionally biased region" description="Basic and acidic residues" evidence="1">
    <location>
        <begin position="187"/>
        <end position="200"/>
    </location>
</feature>
<accession>A0A2R2MQM0</accession>
<keyword evidence="3" id="KW-1185">Reference proteome</keyword>
<feature type="region of interest" description="Disordered" evidence="1">
    <location>
        <begin position="187"/>
        <end position="235"/>
    </location>
</feature>
<gene>
    <name evidence="4" type="primary">LOC106177792</name>
</gene>
<feature type="transmembrane region" description="Helical" evidence="2">
    <location>
        <begin position="87"/>
        <end position="111"/>
    </location>
</feature>
<evidence type="ECO:0000256" key="2">
    <source>
        <dbReference type="SAM" id="Phobius"/>
    </source>
</evidence>
<evidence type="ECO:0000313" key="4">
    <source>
        <dbReference type="RefSeq" id="XP_023932536.1"/>
    </source>
</evidence>
<organism evidence="3 4">
    <name type="scientific">Lingula anatina</name>
    <name type="common">Brachiopod</name>
    <name type="synonym">Lingula unguis</name>
    <dbReference type="NCBI Taxonomy" id="7574"/>
    <lineage>
        <taxon>Eukaryota</taxon>
        <taxon>Metazoa</taxon>
        <taxon>Spiralia</taxon>
        <taxon>Lophotrochozoa</taxon>
        <taxon>Brachiopoda</taxon>
        <taxon>Linguliformea</taxon>
        <taxon>Lingulata</taxon>
        <taxon>Lingulida</taxon>
        <taxon>Linguloidea</taxon>
        <taxon>Lingulidae</taxon>
        <taxon>Lingula</taxon>
    </lineage>
</organism>
<proteinExistence type="predicted"/>
<keyword evidence="2" id="KW-0472">Membrane</keyword>
<dbReference type="AlphaFoldDB" id="A0A2R2MQM0"/>
<dbReference type="GeneID" id="106177792"/>
<keyword evidence="2" id="KW-1133">Transmembrane helix</keyword>
<dbReference type="Proteomes" id="UP000085678">
    <property type="component" value="Unplaced"/>
</dbReference>
<evidence type="ECO:0000256" key="1">
    <source>
        <dbReference type="SAM" id="MobiDB-lite"/>
    </source>
</evidence>
<protein>
    <submittedName>
        <fullName evidence="4">Uncharacterized protein LOC106177792 isoform X2</fullName>
    </submittedName>
</protein>
<reference evidence="4" key="1">
    <citation type="submission" date="2025-08" db="UniProtKB">
        <authorList>
            <consortium name="RefSeq"/>
        </authorList>
    </citation>
    <scope>IDENTIFICATION</scope>
    <source>
        <tissue evidence="4">Gonads</tissue>
    </source>
</reference>
<feature type="transmembrane region" description="Helical" evidence="2">
    <location>
        <begin position="53"/>
        <end position="75"/>
    </location>
</feature>
<sequence>MDWNTASIYGLLQLQGLGNQFSQQRRQRRQQDEKAQWGCTQCIQNSTNCNPMCMIAVGLFHILTGALIVAVRFLVQELQTVTPLSVTVYILGLICLGLGLILFLGGVGMSIKTLCKRMRTRRASRQQVVDPNQFQLAILSDLTTAHLTHLCNSSLAEASQLPAVIQHHQSVAPVLTNPPSYDEITRERQTPMRDASEQRGTDSNSVENEPPPPSYFQAVDLEDESGETQVPQLPPPYEVLVVDECHC</sequence>
<keyword evidence="2" id="KW-0812">Transmembrane</keyword>
<evidence type="ECO:0000313" key="3">
    <source>
        <dbReference type="Proteomes" id="UP000085678"/>
    </source>
</evidence>